<dbReference type="Gramene" id="HORVU.MOREX.r3.3HG0310350.1">
    <property type="protein sequence ID" value="HORVU.MOREX.r3.3HG0310350.1.CDS1"/>
    <property type="gene ID" value="HORVU.MOREX.r3.3HG0310350"/>
</dbReference>
<organism evidence="2 3">
    <name type="scientific">Hordeum vulgare subsp. vulgare</name>
    <name type="common">Domesticated barley</name>
    <dbReference type="NCBI Taxonomy" id="112509"/>
    <lineage>
        <taxon>Eukaryota</taxon>
        <taxon>Viridiplantae</taxon>
        <taxon>Streptophyta</taxon>
        <taxon>Embryophyta</taxon>
        <taxon>Tracheophyta</taxon>
        <taxon>Spermatophyta</taxon>
        <taxon>Magnoliopsida</taxon>
        <taxon>Liliopsida</taxon>
        <taxon>Poales</taxon>
        <taxon>Poaceae</taxon>
        <taxon>BOP clade</taxon>
        <taxon>Pooideae</taxon>
        <taxon>Triticodae</taxon>
        <taxon>Triticeae</taxon>
        <taxon>Hordeinae</taxon>
        <taxon>Hordeum</taxon>
    </lineage>
</organism>
<dbReference type="Gramene" id="HORVU.MOREX.r2.3HG0259170.1">
    <property type="protein sequence ID" value="HORVU.MOREX.r2.3HG0259170.1.CDS.1"/>
    <property type="gene ID" value="HORVU.MOREX.r2.3HG0259170"/>
</dbReference>
<feature type="region of interest" description="Disordered" evidence="1">
    <location>
        <begin position="192"/>
        <end position="224"/>
    </location>
</feature>
<dbReference type="SMR" id="A0A8I6XSG5"/>
<evidence type="ECO:0000256" key="1">
    <source>
        <dbReference type="SAM" id="MobiDB-lite"/>
    </source>
</evidence>
<reference evidence="2" key="2">
    <citation type="submission" date="2020-10" db="EMBL/GenBank/DDBJ databases">
        <authorList>
            <person name="Scholz U."/>
            <person name="Mascher M."/>
            <person name="Fiebig A."/>
        </authorList>
    </citation>
    <scope>NUCLEOTIDE SEQUENCE [LARGE SCALE GENOMIC DNA]</scope>
    <source>
        <strain evidence="2">cv. Morex</strain>
    </source>
</reference>
<dbReference type="PANTHER" id="PTHR33377">
    <property type="entry name" value="OS10G0134700 PROTEIN-RELATED"/>
    <property type="match status" value="1"/>
</dbReference>
<feature type="compositionally biased region" description="Basic and acidic residues" evidence="1">
    <location>
        <begin position="201"/>
        <end position="214"/>
    </location>
</feature>
<evidence type="ECO:0000313" key="2">
    <source>
        <dbReference type="EnsemblPlants" id="HORVU.MOREX.r3.3HG0310350.1.CDS1"/>
    </source>
</evidence>
<dbReference type="AlphaFoldDB" id="A0A8I6XSG5"/>
<keyword evidence="3" id="KW-1185">Reference proteome</keyword>
<dbReference type="Proteomes" id="UP000011116">
    <property type="component" value="Chromosome 3H"/>
</dbReference>
<reference evidence="3" key="1">
    <citation type="journal article" date="2012" name="Nature">
        <title>A physical, genetic and functional sequence assembly of the barley genome.</title>
        <authorList>
            <consortium name="The International Barley Genome Sequencing Consortium"/>
            <person name="Mayer K.F."/>
            <person name="Waugh R."/>
            <person name="Brown J.W."/>
            <person name="Schulman A."/>
            <person name="Langridge P."/>
            <person name="Platzer M."/>
            <person name="Fincher G.B."/>
            <person name="Muehlbauer G.J."/>
            <person name="Sato K."/>
            <person name="Close T.J."/>
            <person name="Wise R.P."/>
            <person name="Stein N."/>
        </authorList>
    </citation>
    <scope>NUCLEOTIDE SEQUENCE [LARGE SCALE GENOMIC DNA]</scope>
    <source>
        <strain evidence="3">cv. Morex</strain>
    </source>
</reference>
<evidence type="ECO:0000313" key="3">
    <source>
        <dbReference type="Proteomes" id="UP000011116"/>
    </source>
</evidence>
<protein>
    <recommendedName>
        <fullName evidence="4">Rx N-terminal domain-containing protein</fullName>
    </recommendedName>
</protein>
<proteinExistence type="predicted"/>
<name>A0A8I6XSG5_HORVV</name>
<reference evidence="2" key="3">
    <citation type="submission" date="2022-01" db="UniProtKB">
        <authorList>
            <consortium name="EnsemblPlants"/>
        </authorList>
    </citation>
    <scope>IDENTIFICATION</scope>
    <source>
        <strain evidence="2">subsp. vulgare</strain>
    </source>
</reference>
<accession>A0A8I6XSG5</accession>
<dbReference type="EnsemblPlants" id="HORVU.MOREX.r3.3HG0310350.1">
    <property type="protein sequence ID" value="HORVU.MOREX.r3.3HG0310350.1.CDS1"/>
    <property type="gene ID" value="HORVU.MOREX.r3.3HG0310350"/>
</dbReference>
<evidence type="ECO:0008006" key="4">
    <source>
        <dbReference type="Google" id="ProtNLM"/>
    </source>
</evidence>
<sequence>MEVIFSAVIGELASRSISFLVDRYLKRMAAPTEEERLRSLQRLLLRVRVVVEEADGRLITNQAMMHQLGMLKEEMYRGYYALDMLSCQAHGEDRTKDHEVSYSFAPSKFNPAKRVCFCGRQGAAHAELMERVLGSVRDTIEDASEFAMFLNRCPRLNRQPYITYVSAAEQVHVIRTPNGDGTDHELPVVASRCGWESGGPADRRPGEGRKEHPARLRRRKGAQALLSDQLFQRRWP</sequence>
<dbReference type="PANTHER" id="PTHR33377:SF30">
    <property type="entry name" value="OS07G0117000 PROTEIN"/>
    <property type="match status" value="1"/>
</dbReference>